<proteinExistence type="inferred from homology"/>
<keyword evidence="2" id="KW-0560">Oxidoreductase</keyword>
<dbReference type="EC" id="1.8.4.11" evidence="1"/>
<dbReference type="Pfam" id="PF01625">
    <property type="entry name" value="PMSR"/>
    <property type="match status" value="1"/>
</dbReference>
<dbReference type="GO" id="GO:0008113">
    <property type="term" value="F:peptide-methionine (S)-S-oxide reductase activity"/>
    <property type="evidence" value="ECO:0007669"/>
    <property type="project" value="UniProtKB-EC"/>
</dbReference>
<feature type="domain" description="Peptide methionine sulphoxide reductase MsrA" evidence="3">
    <location>
        <begin position="44"/>
        <end position="195"/>
    </location>
</feature>
<dbReference type="InterPro" id="IPR002569">
    <property type="entry name" value="Met_Sox_Rdtase_MsrA_dom"/>
</dbReference>
<dbReference type="PANTHER" id="PTHR43774:SF1">
    <property type="entry name" value="PEPTIDE METHIONINE SULFOXIDE REDUCTASE MSRA 2"/>
    <property type="match status" value="1"/>
</dbReference>
<name>A0AA48LZ98_9ZZZZ</name>
<dbReference type="SUPFAM" id="SSF55068">
    <property type="entry name" value="Peptide methionine sulfoxide reductase"/>
    <property type="match status" value="1"/>
</dbReference>
<dbReference type="InterPro" id="IPR036509">
    <property type="entry name" value="Met_Sox_Rdtase_MsrA_sf"/>
</dbReference>
<organism evidence="4">
    <name type="scientific">freshwater sediment metagenome</name>
    <dbReference type="NCBI Taxonomy" id="556182"/>
    <lineage>
        <taxon>unclassified sequences</taxon>
        <taxon>metagenomes</taxon>
        <taxon>ecological metagenomes</taxon>
    </lineage>
</organism>
<dbReference type="HAMAP" id="MF_01401">
    <property type="entry name" value="MsrA"/>
    <property type="match status" value="1"/>
</dbReference>
<reference evidence="4" key="1">
    <citation type="submission" date="2023-07" db="EMBL/GenBank/DDBJ databases">
        <authorList>
            <person name="Pelsma A.J. K."/>
        </authorList>
    </citation>
    <scope>NUCLEOTIDE SEQUENCE</scope>
</reference>
<dbReference type="AlphaFoldDB" id="A0AA48LZ98"/>
<gene>
    <name evidence="4" type="ORF">AMST5_00203</name>
</gene>
<dbReference type="EMBL" id="OY288114">
    <property type="protein sequence ID" value="CAJ0849977.1"/>
    <property type="molecule type" value="Genomic_DNA"/>
</dbReference>
<dbReference type="PANTHER" id="PTHR43774">
    <property type="entry name" value="PEPTIDE METHIONINE SULFOXIDE REDUCTASE"/>
    <property type="match status" value="1"/>
</dbReference>
<sequence length="223" mass="24663">MKYALLTLALLTFLTARLAAQERAVSLPPPVFDPPPASDGRQKLVVAGGCFWGMQGVFQHVKGVSRAVSGYAGGAEKTAHYNLVSQGDTGHAESVEIDYDPKVVSLGKLLQVYFSVAHDPTQLNRQGPDEGTQYRSAIFFSSSEQEAVARNYVAQLSAAKAFDATIVTRLEPLSRFYPAEAYHQDYLIQHPRAPYIVYNDLPKIENLKRLLPDIYRETPALTY</sequence>
<protein>
    <recommendedName>
        <fullName evidence="1">peptide-methionine (S)-S-oxide reductase</fullName>
        <ecNumber evidence="1">1.8.4.11</ecNumber>
    </recommendedName>
</protein>
<evidence type="ECO:0000259" key="3">
    <source>
        <dbReference type="Pfam" id="PF01625"/>
    </source>
</evidence>
<accession>A0AA48LZ98</accession>
<dbReference type="Gene3D" id="3.30.1060.10">
    <property type="entry name" value="Peptide methionine sulphoxide reductase MsrA"/>
    <property type="match status" value="1"/>
</dbReference>
<evidence type="ECO:0000313" key="4">
    <source>
        <dbReference type="EMBL" id="CAJ0849977.1"/>
    </source>
</evidence>
<evidence type="ECO:0000256" key="1">
    <source>
        <dbReference type="ARBA" id="ARBA00012502"/>
    </source>
</evidence>
<dbReference type="NCBIfam" id="TIGR00401">
    <property type="entry name" value="msrA"/>
    <property type="match status" value="1"/>
</dbReference>
<evidence type="ECO:0000256" key="2">
    <source>
        <dbReference type="ARBA" id="ARBA00023002"/>
    </source>
</evidence>